<keyword evidence="2" id="KW-1185">Reference proteome</keyword>
<organism evidence="1 2">
    <name type="scientific">Diaporthe eres</name>
    <name type="common">Phomopsis oblonga</name>
    <dbReference type="NCBI Taxonomy" id="83184"/>
    <lineage>
        <taxon>Eukaryota</taxon>
        <taxon>Fungi</taxon>
        <taxon>Dikarya</taxon>
        <taxon>Ascomycota</taxon>
        <taxon>Pezizomycotina</taxon>
        <taxon>Sordariomycetes</taxon>
        <taxon>Sordariomycetidae</taxon>
        <taxon>Diaporthales</taxon>
        <taxon>Diaporthaceae</taxon>
        <taxon>Diaporthe</taxon>
        <taxon>Diaporthe eres species complex</taxon>
    </lineage>
</organism>
<comment type="caution">
    <text evidence="1">The sequence shown here is derived from an EMBL/GenBank/DDBJ whole genome shotgun (WGS) entry which is preliminary data.</text>
</comment>
<sequence>MEPPAEQQNTDADKAALRAESEACLFQMFQTTRCFNRFCNDMQAAVNELSQHDVTRYLQVTLKCDYLKDRMMTATNQSAMFLRRWQAHPDVARYHITQITLQLSELRGHRNRITELYMGRMVCDNPDPQELQRNLDIHLDLLQTDVHRIFIFAGQQVHLTETDFEEAGLISKQRSPAPQEG</sequence>
<gene>
    <name evidence="1" type="ORF">SLS63_008961</name>
</gene>
<dbReference type="EMBL" id="JAKNSF020000062">
    <property type="protein sequence ID" value="KAK7723188.1"/>
    <property type="molecule type" value="Genomic_DNA"/>
</dbReference>
<name>A0ABR1P0Z8_DIAER</name>
<evidence type="ECO:0000313" key="1">
    <source>
        <dbReference type="EMBL" id="KAK7723188.1"/>
    </source>
</evidence>
<proteinExistence type="predicted"/>
<reference evidence="1 2" key="1">
    <citation type="submission" date="2024-02" db="EMBL/GenBank/DDBJ databases">
        <title>De novo assembly and annotation of 12 fungi associated with fruit tree decline syndrome in Ontario, Canada.</title>
        <authorList>
            <person name="Sulman M."/>
            <person name="Ellouze W."/>
            <person name="Ilyukhin E."/>
        </authorList>
    </citation>
    <scope>NUCLEOTIDE SEQUENCE [LARGE SCALE GENOMIC DNA]</scope>
    <source>
        <strain evidence="1 2">M169</strain>
    </source>
</reference>
<protein>
    <submittedName>
        <fullName evidence="1">Uncharacterized protein</fullName>
    </submittedName>
</protein>
<evidence type="ECO:0000313" key="2">
    <source>
        <dbReference type="Proteomes" id="UP001430848"/>
    </source>
</evidence>
<dbReference type="Proteomes" id="UP001430848">
    <property type="component" value="Unassembled WGS sequence"/>
</dbReference>
<accession>A0ABR1P0Z8</accession>